<dbReference type="EMBL" id="JANAWD010000003">
    <property type="protein sequence ID" value="KAJ3492157.1"/>
    <property type="molecule type" value="Genomic_DNA"/>
</dbReference>
<evidence type="ECO:0000313" key="5">
    <source>
        <dbReference type="Proteomes" id="UP001212997"/>
    </source>
</evidence>
<reference evidence="4" key="1">
    <citation type="submission" date="2022-07" db="EMBL/GenBank/DDBJ databases">
        <title>Genome Sequence of Physisporinus lineatus.</title>
        <authorList>
            <person name="Buettner E."/>
        </authorList>
    </citation>
    <scope>NUCLEOTIDE SEQUENCE</scope>
    <source>
        <strain evidence="4">VT162</strain>
    </source>
</reference>
<evidence type="ECO:0000313" key="4">
    <source>
        <dbReference type="EMBL" id="KAJ3492157.1"/>
    </source>
</evidence>
<dbReference type="Gene3D" id="3.40.50.720">
    <property type="entry name" value="NAD(P)-binding Rossmann-like Domain"/>
    <property type="match status" value="1"/>
</dbReference>
<gene>
    <name evidence="4" type="ORF">NLI96_g176</name>
</gene>
<sequence>MDSPRVKHTKQTQYLLETLARHTTSFSERPPKSILRNQIPGDVVLVTGTTGSFGCNILAQLCLDPHVKKIYALNRDSSREGLKERQVQALKLRGVLDDCLRYPKYQLVEADLGKPLLGLGVELHTEIQNSVTHIIHNAWTVNLASPLEKFEDCLQGLRNLIDLALKSPQIAIPKMLFVSTMAAVRKYPGLVVPEEHLPDPSVSIGSGYSEAKWIAEQMLHVASRELGCLPGGDNALVPWIPTYEAAGILCTMCHSKEPVLHLENPNPIQWNEMVEVCAKELNVPLIPFDDWLSLLRNYAADARIPKTEQMKRNPAVSLVPYLSGMDFTTYISQGHAGLDTTKAVQAVPKLKEVRISKEMVTKWVKGWREVGFLPRKEALGVLHSKL</sequence>
<evidence type="ECO:0000256" key="1">
    <source>
        <dbReference type="ARBA" id="ARBA00022450"/>
    </source>
</evidence>
<dbReference type="AlphaFoldDB" id="A0AAD5YP53"/>
<keyword evidence="1" id="KW-0596">Phosphopantetheine</keyword>
<dbReference type="InterPro" id="IPR013120">
    <property type="entry name" value="FAR_NAD-bd"/>
</dbReference>
<dbReference type="PANTHER" id="PTHR44845">
    <property type="entry name" value="CARRIER DOMAIN-CONTAINING PROTEIN"/>
    <property type="match status" value="1"/>
</dbReference>
<feature type="domain" description="Thioester reductase (TE)" evidence="3">
    <location>
        <begin position="46"/>
        <end position="225"/>
    </location>
</feature>
<evidence type="ECO:0000259" key="3">
    <source>
        <dbReference type="Pfam" id="PF07993"/>
    </source>
</evidence>
<dbReference type="Pfam" id="PF07993">
    <property type="entry name" value="NAD_binding_4"/>
    <property type="match status" value="1"/>
</dbReference>
<accession>A0AAD5YP53</accession>
<dbReference type="InterPro" id="IPR036291">
    <property type="entry name" value="NAD(P)-bd_dom_sf"/>
</dbReference>
<dbReference type="Proteomes" id="UP001212997">
    <property type="component" value="Unassembled WGS sequence"/>
</dbReference>
<keyword evidence="5" id="KW-1185">Reference proteome</keyword>
<dbReference type="PANTHER" id="PTHR44845:SF1">
    <property type="entry name" value="L-2-AMINOADIPATE REDUCTASE"/>
    <property type="match status" value="1"/>
</dbReference>
<keyword evidence="2" id="KW-0597">Phosphoprotein</keyword>
<organism evidence="4 5">
    <name type="scientific">Meripilus lineatus</name>
    <dbReference type="NCBI Taxonomy" id="2056292"/>
    <lineage>
        <taxon>Eukaryota</taxon>
        <taxon>Fungi</taxon>
        <taxon>Dikarya</taxon>
        <taxon>Basidiomycota</taxon>
        <taxon>Agaricomycotina</taxon>
        <taxon>Agaricomycetes</taxon>
        <taxon>Polyporales</taxon>
        <taxon>Meripilaceae</taxon>
        <taxon>Meripilus</taxon>
    </lineage>
</organism>
<comment type="caution">
    <text evidence="4">The sequence shown here is derived from an EMBL/GenBank/DDBJ whole genome shotgun (WGS) entry which is preliminary data.</text>
</comment>
<proteinExistence type="predicted"/>
<name>A0AAD5YP53_9APHY</name>
<dbReference type="SUPFAM" id="SSF51735">
    <property type="entry name" value="NAD(P)-binding Rossmann-fold domains"/>
    <property type="match status" value="1"/>
</dbReference>
<evidence type="ECO:0000256" key="2">
    <source>
        <dbReference type="ARBA" id="ARBA00022553"/>
    </source>
</evidence>
<protein>
    <recommendedName>
        <fullName evidence="3">Thioester reductase (TE) domain-containing protein</fullName>
    </recommendedName>
</protein>